<sequence>MTKKRKRQDDFQKVKLKVGKKKPKLENATATNFKTKAIHLPEQLKEDRTLPTNNRKLNIKDLLSQMHHYNGGVKQSALLGLKDLLSQYPCIIDAHLSNILSEVTAVFTDRDANVRLAAVQLLQFLAPKIRTEQISPFFPLALADGSSRLRESEGLQEQKETPHATSNSIFINWKDHANDQQQIQVYENGGSQPNVSSQFRLRYLVGTLGTVDEDPSSPENLKGFIEIIIPLLIECWIEALPPQLAASVGSGVEREPLQVMQQVLNVISLLWKLSKQQDETHTLESWLRKNYLSDFKHHFMTHFPYALKEMTKQRKKETNKSIKHCTVLSNNVDHLLLNLTLSDIMVSLANASTLQNDSSWIETIRKFVTETLKGGARLNSKQLNRLLGVSWRLIQMQPNRDATENLIKAVYALYQQRGLLLPVRTLLIKFFSKIYQKEELRSYRLRYRSRVLSRWLAGLPLQLSYLGSRNPELSTQLIDIIHTAASQANKDLLKNLQAAALRIYDPQEGAVVVLPAESQQRLVQLLYFLPTLPADLLSQLSRCCIMGRLGSSLAGTLIGILYMRSSFSGWSHSVNDCLMTDVDYLSFLFSTLTGFSKEELAWLQNLRGVPHVIQTSLSPVLLYLTDLDQFLHHWDITEAVCHSLLVIPARSQSFDIMQSAISKHLVGLTVIPDSTAGCIFGVMCKLLDHTCVVNEALLPFLASCCYSLLYFLLTLEKGEAEHLKKRDKLWEVCVSILALLPRVLRLMLQSLRVNRASPEELPVVGQLLRLLLQHVPLRSHMLTNAILVQQIIKNITTLKSGSVQEQWLTDLHYCFSVYISGHPQGPSILNALY</sequence>
<dbReference type="InterPro" id="IPR021133">
    <property type="entry name" value="HEAT_type_2"/>
</dbReference>
<dbReference type="Gene3D" id="1.25.10.10">
    <property type="entry name" value="Leucine-rich Repeat Variant"/>
    <property type="match status" value="1"/>
</dbReference>
<accession>A0A8I6AC27</accession>
<reference evidence="3" key="1">
    <citation type="submission" date="2024-01" db="EMBL/GenBank/DDBJ databases">
        <title>GRCr8: a new rat reference genome assembly contstructed from accurate long reads and long range scaffolding.</title>
        <authorList>
            <person name="Doris P.A."/>
            <person name="Kalbfleisch T."/>
            <person name="Li K."/>
            <person name="Howe K."/>
            <person name="Wood J."/>
        </authorList>
    </citation>
    <scope>NUCLEOTIDE SEQUENCE [LARGE SCALE GENOMIC DNA]</scope>
    <source>
        <strain evidence="3">Brown Norway</strain>
    </source>
</reference>
<dbReference type="PANTHER" id="PTHR16056">
    <property type="entry name" value="REGULATOR OF MICROTUBULE DYNAMICS PROTEIN"/>
    <property type="match status" value="1"/>
</dbReference>
<evidence type="ECO:0007829" key="6">
    <source>
        <dbReference type="PeptideAtlas" id="A0A8I6AC27"/>
    </source>
</evidence>
<dbReference type="AGR" id="RGD:1312045"/>
<feature type="domain" description="TEX10-like TPR repeats" evidence="2">
    <location>
        <begin position="451"/>
        <end position="819"/>
    </location>
</feature>
<reference evidence="3" key="2">
    <citation type="submission" date="2025-08" db="UniProtKB">
        <authorList>
            <consortium name="Ensembl"/>
        </authorList>
    </citation>
    <scope>IDENTIFICATION</scope>
    <source>
        <strain evidence="3">Brown Norway</strain>
    </source>
</reference>
<feature type="repeat" description="HEAT" evidence="1">
    <location>
        <begin position="99"/>
        <end position="137"/>
    </location>
</feature>
<dbReference type="Proteomes" id="UP000002494">
    <property type="component" value="Chromosome 5"/>
</dbReference>
<protein>
    <submittedName>
        <fullName evidence="3">Testis expressed 10</fullName>
    </submittedName>
</protein>
<dbReference type="GeneTree" id="ENSGT00950000182992"/>
<dbReference type="PANTHER" id="PTHR16056:SF2">
    <property type="entry name" value="TESTIS-EXPRESSED PROTEIN 10"/>
    <property type="match status" value="1"/>
</dbReference>
<dbReference type="AlphaFoldDB" id="A0A8I6AC27"/>
<dbReference type="InterPro" id="IPR016024">
    <property type="entry name" value="ARM-type_fold"/>
</dbReference>
<evidence type="ECO:0000313" key="3">
    <source>
        <dbReference type="Ensembl" id="ENSRNOP00000090246.1"/>
    </source>
</evidence>
<evidence type="ECO:0000259" key="2">
    <source>
        <dbReference type="Pfam" id="PF25781"/>
    </source>
</evidence>
<dbReference type="Pfam" id="PF25781">
    <property type="entry name" value="TPR_TEX10"/>
    <property type="match status" value="1"/>
</dbReference>
<dbReference type="InterPro" id="IPR011989">
    <property type="entry name" value="ARM-like"/>
</dbReference>
<gene>
    <name evidence="3 5" type="primary">Tex10</name>
</gene>
<keyword evidence="6" id="KW-1267">Proteomics identification</keyword>
<proteinExistence type="evidence at protein level"/>
<dbReference type="PROSITE" id="PS50077">
    <property type="entry name" value="HEAT_REPEAT"/>
    <property type="match status" value="1"/>
</dbReference>
<reference evidence="3" key="3">
    <citation type="submission" date="2025-09" db="UniProtKB">
        <authorList>
            <consortium name="Ensembl"/>
        </authorList>
    </citation>
    <scope>IDENTIFICATION</scope>
    <source>
        <strain evidence="3">Brown Norway</strain>
    </source>
</reference>
<dbReference type="InterPro" id="IPR057949">
    <property type="entry name" value="TPR_TEX10"/>
</dbReference>
<evidence type="ECO:0000313" key="5">
    <source>
        <dbReference type="RGD" id="1312045"/>
    </source>
</evidence>
<evidence type="ECO:0000256" key="1">
    <source>
        <dbReference type="PROSITE-ProRule" id="PRU00103"/>
    </source>
</evidence>
<dbReference type="SUPFAM" id="SSF48371">
    <property type="entry name" value="ARM repeat"/>
    <property type="match status" value="1"/>
</dbReference>
<dbReference type="RGD" id="1312045">
    <property type="gene designation" value="Tex10"/>
</dbReference>
<keyword evidence="4" id="KW-1185">Reference proteome</keyword>
<evidence type="ECO:0000313" key="4">
    <source>
        <dbReference type="Proteomes" id="UP000002494"/>
    </source>
</evidence>
<name>A0A8I6AC27_RAT</name>
<dbReference type="Ensembl" id="ENSRNOT00000106377.2">
    <property type="protein sequence ID" value="ENSRNOP00000090246.1"/>
    <property type="gene ID" value="ENSRNOG00000008618.7"/>
</dbReference>
<organism evidence="3 4">
    <name type="scientific">Rattus norvegicus</name>
    <name type="common">Rat</name>
    <dbReference type="NCBI Taxonomy" id="10116"/>
    <lineage>
        <taxon>Eukaryota</taxon>
        <taxon>Metazoa</taxon>
        <taxon>Chordata</taxon>
        <taxon>Craniata</taxon>
        <taxon>Vertebrata</taxon>
        <taxon>Euteleostomi</taxon>
        <taxon>Mammalia</taxon>
        <taxon>Eutheria</taxon>
        <taxon>Euarchontoglires</taxon>
        <taxon>Glires</taxon>
        <taxon>Rodentia</taxon>
        <taxon>Myomorpha</taxon>
        <taxon>Muroidea</taxon>
        <taxon>Muridae</taxon>
        <taxon>Murinae</taxon>
        <taxon>Rattus</taxon>
    </lineage>
</organism>